<reference evidence="2" key="1">
    <citation type="submission" date="2016-08" db="EMBL/GenBank/DDBJ databases">
        <authorList>
            <person name="Varghese N."/>
            <person name="Submissions Spin"/>
        </authorList>
    </citation>
    <scope>NUCLEOTIDE SEQUENCE [LARGE SCALE GENOMIC DNA]</scope>
    <source>
        <strain evidence="2">HAMBI 2975</strain>
    </source>
</reference>
<keyword evidence="2" id="KW-1185">Reference proteome</keyword>
<name>A0A1C3X0C3_9HYPH</name>
<protein>
    <submittedName>
        <fullName evidence="1">Uncharacterized protein</fullName>
    </submittedName>
</protein>
<accession>A0A1C3X0C3</accession>
<evidence type="ECO:0000313" key="2">
    <source>
        <dbReference type="Proteomes" id="UP000199101"/>
    </source>
</evidence>
<dbReference type="AlphaFoldDB" id="A0A1C3X0C3"/>
<dbReference type="Proteomes" id="UP000199101">
    <property type="component" value="Unassembled WGS sequence"/>
</dbReference>
<evidence type="ECO:0000313" key="1">
    <source>
        <dbReference type="EMBL" id="SCB45698.1"/>
    </source>
</evidence>
<proteinExistence type="predicted"/>
<gene>
    <name evidence="1" type="ORF">GA0061103_6766</name>
</gene>
<sequence length="210" mass="23654">MANTDMIEVLRTSMHPYWNPSEAGGIYLLGAVNDDEANGAILLKLLALCPDIAADRPDKWEVLAERLADTARRFFETYELGPGPYKIDNYHAAVAENGELQLNEWGDASIKVPTEASFIFTVTEEHLSLIKSMNIRAYYGYVELMDCKRPYGDMSYFYSDMADALGDSVQRDEEGKPAFSSETEKRYQALHGEMLFAAQAFWDHASLKGR</sequence>
<dbReference type="EMBL" id="FMAG01000009">
    <property type="protein sequence ID" value="SCB45698.1"/>
    <property type="molecule type" value="Genomic_DNA"/>
</dbReference>
<organism evidence="1 2">
    <name type="scientific">Rhizobium multihospitium</name>
    <dbReference type="NCBI Taxonomy" id="410764"/>
    <lineage>
        <taxon>Bacteria</taxon>
        <taxon>Pseudomonadati</taxon>
        <taxon>Pseudomonadota</taxon>
        <taxon>Alphaproteobacteria</taxon>
        <taxon>Hyphomicrobiales</taxon>
        <taxon>Rhizobiaceae</taxon>
        <taxon>Rhizobium/Agrobacterium group</taxon>
        <taxon>Rhizobium</taxon>
    </lineage>
</organism>